<dbReference type="RefSeq" id="WP_281092726.1">
    <property type="nucleotide sequence ID" value="NZ_JARYZI010000001.1"/>
</dbReference>
<dbReference type="EMBL" id="JARYZI010000001">
    <property type="protein sequence ID" value="MDH8676926.1"/>
    <property type="molecule type" value="Genomic_DNA"/>
</dbReference>
<evidence type="ECO:0000313" key="3">
    <source>
        <dbReference type="Proteomes" id="UP001158045"/>
    </source>
</evidence>
<feature type="chain" id="PRO_5046272260" description="DUF4367 domain-containing protein" evidence="1">
    <location>
        <begin position="22"/>
        <end position="176"/>
    </location>
</feature>
<evidence type="ECO:0008006" key="4">
    <source>
        <dbReference type="Google" id="ProtNLM"/>
    </source>
</evidence>
<keyword evidence="1" id="KW-0732">Signal</keyword>
<organism evidence="2 3">
    <name type="scientific">Fusibacter bizertensis</name>
    <dbReference type="NCBI Taxonomy" id="1488331"/>
    <lineage>
        <taxon>Bacteria</taxon>
        <taxon>Bacillati</taxon>
        <taxon>Bacillota</taxon>
        <taxon>Clostridia</taxon>
        <taxon>Eubacteriales</taxon>
        <taxon>Eubacteriales Family XII. Incertae Sedis</taxon>
        <taxon>Fusibacter</taxon>
    </lineage>
</organism>
<evidence type="ECO:0000256" key="1">
    <source>
        <dbReference type="SAM" id="SignalP"/>
    </source>
</evidence>
<protein>
    <recommendedName>
        <fullName evidence="4">DUF4367 domain-containing protein</fullName>
    </recommendedName>
</protein>
<accession>A0ABT6N934</accession>
<keyword evidence="3" id="KW-1185">Reference proteome</keyword>
<evidence type="ECO:0000313" key="2">
    <source>
        <dbReference type="EMBL" id="MDH8676926.1"/>
    </source>
</evidence>
<name>A0ABT6N934_9FIRM</name>
<reference evidence="2 3" key="1">
    <citation type="submission" date="2023-04" db="EMBL/GenBank/DDBJ databases">
        <title>Fusibacter bizertensis strain WBS, isolated from littoral bottom sediments of the Arctic seas - biochemical and genomic analysis.</title>
        <authorList>
            <person name="Brioukhanov A.L."/>
        </authorList>
    </citation>
    <scope>NUCLEOTIDE SEQUENCE [LARGE SCALE GENOMIC DNA]</scope>
    <source>
        <strain evidence="2 3">WBS</strain>
    </source>
</reference>
<dbReference type="PROSITE" id="PS51257">
    <property type="entry name" value="PROKAR_LIPOPROTEIN"/>
    <property type="match status" value="1"/>
</dbReference>
<feature type="signal peptide" evidence="1">
    <location>
        <begin position="1"/>
        <end position="21"/>
    </location>
</feature>
<dbReference type="Proteomes" id="UP001158045">
    <property type="component" value="Unassembled WGS sequence"/>
</dbReference>
<proteinExistence type="predicted"/>
<sequence length="176" mass="20206">MRTKIFIFVILLTIAVFSACSNSNNSTDNERYSSEDEAIEKGLSEIDNLLSTESYRDVTLVFFERDGALGISILTEKNGEFRLVRNEPFYGFESNGDYITGGFEMKINDENMINILAGKVFDSTINQIILEDNKTKEQVEIWSREFHKSKLFYFVLGDDEYTDKTVLALVDQQEET</sequence>
<comment type="caution">
    <text evidence="2">The sequence shown here is derived from an EMBL/GenBank/DDBJ whole genome shotgun (WGS) entry which is preliminary data.</text>
</comment>
<gene>
    <name evidence="2" type="ORF">QE109_02140</name>
</gene>